<evidence type="ECO:0000256" key="2">
    <source>
        <dbReference type="ARBA" id="ARBA00023239"/>
    </source>
</evidence>
<feature type="domain" description="Amidohydrolase-related" evidence="4">
    <location>
        <begin position="64"/>
        <end position="310"/>
    </location>
</feature>
<comment type="similarity">
    <text evidence="3">Belongs to the metallo-dependent hydrolases superfamily.</text>
</comment>
<comment type="caution">
    <text evidence="5">The sequence shown here is derived from an EMBL/GenBank/DDBJ whole genome shotgun (WGS) entry which is preliminary data.</text>
</comment>
<dbReference type="Gene3D" id="3.20.20.140">
    <property type="entry name" value="Metal-dependent hydrolases"/>
    <property type="match status" value="1"/>
</dbReference>
<dbReference type="AlphaFoldDB" id="A0A9P5P2Y7"/>
<accession>A0A9P5P2Y7</accession>
<dbReference type="GO" id="GO:0019748">
    <property type="term" value="P:secondary metabolic process"/>
    <property type="evidence" value="ECO:0007669"/>
    <property type="project" value="TreeGrafter"/>
</dbReference>
<keyword evidence="6" id="KW-1185">Reference proteome</keyword>
<dbReference type="SUPFAM" id="SSF51556">
    <property type="entry name" value="Metallo-dependent hydrolases"/>
    <property type="match status" value="1"/>
</dbReference>
<sequence length="318" mass="35908">MPPLPPIITLEEHYLSPGISTQNYTTVESALLDLGERRIADMDAGSVTLQIISHVAVDALPPDLARTTNDELHAAIQKHPKRLGAFANLPMASPQDAAKELTRATEELHFVGALINNHLNGRFYDDTFFWPVFERAQELDVPIYIHPMLPSDNAKAQYQGNYSENTALWLSIAGWGWHVDTGLHILRLFASGVFDKFPRLKIVIGHMGELIPFQLERILPMTETWDKRERGLRQVWRENIWVTTSGMFTLAPLACLLAVTPAEHVMFSVDYPFSKNETGQKYLEEIRKSGLVSEEEFEGIAHRNAERLLKVKVSENIG</sequence>
<dbReference type="Proteomes" id="UP000772434">
    <property type="component" value="Unassembled WGS sequence"/>
</dbReference>
<dbReference type="GO" id="GO:0005829">
    <property type="term" value="C:cytosol"/>
    <property type="evidence" value="ECO:0007669"/>
    <property type="project" value="TreeGrafter"/>
</dbReference>
<name>A0A9P5P2Y7_9AGAR</name>
<reference evidence="5" key="1">
    <citation type="submission" date="2020-11" db="EMBL/GenBank/DDBJ databases">
        <authorList>
            <consortium name="DOE Joint Genome Institute"/>
            <person name="Ahrendt S."/>
            <person name="Riley R."/>
            <person name="Andreopoulos W."/>
            <person name="Labutti K."/>
            <person name="Pangilinan J."/>
            <person name="Ruiz-Duenas F.J."/>
            <person name="Barrasa J.M."/>
            <person name="Sanchez-Garcia M."/>
            <person name="Camarero S."/>
            <person name="Miyauchi S."/>
            <person name="Serrano A."/>
            <person name="Linde D."/>
            <person name="Babiker R."/>
            <person name="Drula E."/>
            <person name="Ayuso-Fernandez I."/>
            <person name="Pacheco R."/>
            <person name="Padilla G."/>
            <person name="Ferreira P."/>
            <person name="Barriuso J."/>
            <person name="Kellner H."/>
            <person name="Castanera R."/>
            <person name="Alfaro M."/>
            <person name="Ramirez L."/>
            <person name="Pisabarro A.G."/>
            <person name="Kuo A."/>
            <person name="Tritt A."/>
            <person name="Lipzen A."/>
            <person name="He G."/>
            <person name="Yan M."/>
            <person name="Ng V."/>
            <person name="Cullen D."/>
            <person name="Martin F."/>
            <person name="Rosso M.-N."/>
            <person name="Henrissat B."/>
            <person name="Hibbett D."/>
            <person name="Martinez A.T."/>
            <person name="Grigoriev I.V."/>
        </authorList>
    </citation>
    <scope>NUCLEOTIDE SEQUENCE</scope>
    <source>
        <strain evidence="5">AH 40177</strain>
    </source>
</reference>
<protein>
    <recommendedName>
        <fullName evidence="4">Amidohydrolase-related domain-containing protein</fullName>
    </recommendedName>
</protein>
<evidence type="ECO:0000259" key="4">
    <source>
        <dbReference type="Pfam" id="PF04909"/>
    </source>
</evidence>
<keyword evidence="1 3" id="KW-0210">Decarboxylase</keyword>
<dbReference type="EMBL" id="JADNRY010000468">
    <property type="protein sequence ID" value="KAF9050893.1"/>
    <property type="molecule type" value="Genomic_DNA"/>
</dbReference>
<dbReference type="GO" id="GO:0016787">
    <property type="term" value="F:hydrolase activity"/>
    <property type="evidence" value="ECO:0007669"/>
    <property type="project" value="InterPro"/>
</dbReference>
<evidence type="ECO:0000256" key="3">
    <source>
        <dbReference type="RuleBase" id="RU366045"/>
    </source>
</evidence>
<proteinExistence type="inferred from homology"/>
<gene>
    <name evidence="5" type="ORF">BDP27DRAFT_1304634</name>
</gene>
<dbReference type="GO" id="GO:0016831">
    <property type="term" value="F:carboxy-lyase activity"/>
    <property type="evidence" value="ECO:0007669"/>
    <property type="project" value="UniProtKB-KW"/>
</dbReference>
<evidence type="ECO:0000313" key="6">
    <source>
        <dbReference type="Proteomes" id="UP000772434"/>
    </source>
</evidence>
<organism evidence="5 6">
    <name type="scientific">Rhodocollybia butyracea</name>
    <dbReference type="NCBI Taxonomy" id="206335"/>
    <lineage>
        <taxon>Eukaryota</taxon>
        <taxon>Fungi</taxon>
        <taxon>Dikarya</taxon>
        <taxon>Basidiomycota</taxon>
        <taxon>Agaricomycotina</taxon>
        <taxon>Agaricomycetes</taxon>
        <taxon>Agaricomycetidae</taxon>
        <taxon>Agaricales</taxon>
        <taxon>Marasmiineae</taxon>
        <taxon>Omphalotaceae</taxon>
        <taxon>Rhodocollybia</taxon>
    </lineage>
</organism>
<dbReference type="PANTHER" id="PTHR21240">
    <property type="entry name" value="2-AMINO-3-CARBOXYLMUCONATE-6-SEMIALDEHYDE DECARBOXYLASE"/>
    <property type="match status" value="1"/>
</dbReference>
<evidence type="ECO:0000313" key="5">
    <source>
        <dbReference type="EMBL" id="KAF9050893.1"/>
    </source>
</evidence>
<dbReference type="InterPro" id="IPR032465">
    <property type="entry name" value="ACMSD"/>
</dbReference>
<dbReference type="OrthoDB" id="432010at2759"/>
<dbReference type="Pfam" id="PF04909">
    <property type="entry name" value="Amidohydro_2"/>
    <property type="match status" value="1"/>
</dbReference>
<dbReference type="InterPro" id="IPR032466">
    <property type="entry name" value="Metal_Hydrolase"/>
</dbReference>
<keyword evidence="2 3" id="KW-0456">Lyase</keyword>
<dbReference type="InterPro" id="IPR006680">
    <property type="entry name" value="Amidohydro-rel"/>
</dbReference>
<dbReference type="PANTHER" id="PTHR21240:SF30">
    <property type="entry name" value="AMIDOHYDROLASE-RELATED DOMAIN-CONTAINING PROTEIN-RELATED"/>
    <property type="match status" value="1"/>
</dbReference>
<evidence type="ECO:0000256" key="1">
    <source>
        <dbReference type="ARBA" id="ARBA00022793"/>
    </source>
</evidence>